<dbReference type="Proteomes" id="UP000824533">
    <property type="component" value="Linkage Group LG01"/>
</dbReference>
<evidence type="ECO:0000313" key="1">
    <source>
        <dbReference type="EMBL" id="KAJ0184385.1"/>
    </source>
</evidence>
<protein>
    <submittedName>
        <fullName evidence="1">Uncharacterized protein</fullName>
    </submittedName>
</protein>
<keyword evidence="2" id="KW-1185">Reference proteome</keyword>
<name>A0ACC1DKG5_9NEOP</name>
<evidence type="ECO:0000313" key="2">
    <source>
        <dbReference type="Proteomes" id="UP000824533"/>
    </source>
</evidence>
<gene>
    <name evidence="1" type="ORF">K1T71_000808</name>
</gene>
<reference evidence="1 2" key="1">
    <citation type="journal article" date="2021" name="Front. Genet.">
        <title>Chromosome-Level Genome Assembly Reveals Significant Gene Expansion in the Toll and IMD Signaling Pathways of Dendrolimus kikuchii.</title>
        <authorList>
            <person name="Zhou J."/>
            <person name="Wu P."/>
            <person name="Xiong Z."/>
            <person name="Liu N."/>
            <person name="Zhao N."/>
            <person name="Ji M."/>
            <person name="Qiu Y."/>
            <person name="Yang B."/>
        </authorList>
    </citation>
    <scope>NUCLEOTIDE SEQUENCE [LARGE SCALE GENOMIC DNA]</scope>
    <source>
        <strain evidence="1">Ann1</strain>
    </source>
</reference>
<accession>A0ACC1DKG5</accession>
<dbReference type="EMBL" id="CM034387">
    <property type="protein sequence ID" value="KAJ0184385.1"/>
    <property type="molecule type" value="Genomic_DNA"/>
</dbReference>
<sequence length="1006" mass="117173">MFFLYFFICPFLFQSCPQIEVDKINVHIVPHTHAELGYVNTFYGHYTGNLDPPFPRTNINMKRTLDFVISELWAESTRKFTISDFAYFFHWWSMRDGTVRRMVYQLLRQGRLFFVGGGWGMMDEATTSYHGIIDTYTYTLRKLNATFLGCGRPLLSWQTDVFGHSREFASLMAQMGYDGHFIEPISFDDELVRMRKKALEFIWRGSDDLGANSDIFTHKLFDGYWSPPGFCFASFCTDPLLVVTDTVMSNVKERVKIFIESMLHRQSPNYITKNVMVIMGSRFAYHDAGVWFRNIEQLIDHVNDKSVRSNAGLKLFYSTPACYLKAVYETTPNLPIKQDDFLPFTYDRHTHATGFFTSRPSLKYLIREGHIFLQISKQLQVLAKLFNNDKVFEQFNWIMGAVQDHKIITGGSRDSVIKYYVHKLHVAIQTSTLLIKQAFNKLRKSPKGTMYYRCSFNTSRCTNTYGSQSFIVVYNPLAWNVTMPVRLPVQKFEYDVFDPKMNRVNASLLRIPTPVLRLPHRGNLTIYHELVFMADVPPLGFNIIKKLKNKTKKYLIRQANNIKIDDESLLNMPQDYYDYNDITTESTNGGEVVRKLDKSHVDIKPTRRTWDINEGIDYIQINLDGYKKITNVTLCNGVNIALDIQFYMFVSDTQNPEDVDKKRNPGAFIFRPIQDQPEPLIDAFSTKIYKSDIVEEIHTIYSKYTSLVVKLYKDSPYIEVDWLVGPVPTEDGVGKNIFVRYLTDLTNNGEFYTDSNGRQMIKRIRNFRPTYTQVSEDKVSNLYILRYLMLHRAILTDDVGMKIYLNETEFDKGVIVRGKHYLYISKADYKPNKIYEKKLAKEINIMPQILAGPLEAYGLNSLDIWRGHVNEFSALKNKLPLGVHLLTFEQWNDNTLLIRLENYLEKSDVVRNGIKKVFLKELFNYITIKEARETTLAANMWLKDWVPLQWRRRDKFVENFNFAYGNTNVSDVKMSDSVPITVEDVDLDEGIILAPQQIRNFVVYCE</sequence>
<organism evidence="1 2">
    <name type="scientific">Dendrolimus kikuchii</name>
    <dbReference type="NCBI Taxonomy" id="765133"/>
    <lineage>
        <taxon>Eukaryota</taxon>
        <taxon>Metazoa</taxon>
        <taxon>Ecdysozoa</taxon>
        <taxon>Arthropoda</taxon>
        <taxon>Hexapoda</taxon>
        <taxon>Insecta</taxon>
        <taxon>Pterygota</taxon>
        <taxon>Neoptera</taxon>
        <taxon>Endopterygota</taxon>
        <taxon>Lepidoptera</taxon>
        <taxon>Glossata</taxon>
        <taxon>Ditrysia</taxon>
        <taxon>Bombycoidea</taxon>
        <taxon>Lasiocampidae</taxon>
        <taxon>Dendrolimus</taxon>
    </lineage>
</organism>
<comment type="caution">
    <text evidence="1">The sequence shown here is derived from an EMBL/GenBank/DDBJ whole genome shotgun (WGS) entry which is preliminary data.</text>
</comment>
<proteinExistence type="predicted"/>